<dbReference type="Gene3D" id="3.10.100.10">
    <property type="entry name" value="Mannose-Binding Protein A, subunit A"/>
    <property type="match status" value="1"/>
</dbReference>
<evidence type="ECO:0000256" key="2">
    <source>
        <dbReference type="ARBA" id="ARBA00023157"/>
    </source>
</evidence>
<dbReference type="AlphaFoldDB" id="A0A1U8DL69"/>
<reference evidence="6" key="1">
    <citation type="submission" date="2025-08" db="UniProtKB">
        <authorList>
            <consortium name="RefSeq"/>
        </authorList>
    </citation>
    <scope>IDENTIFICATION</scope>
</reference>
<dbReference type="SUPFAM" id="SSF56436">
    <property type="entry name" value="C-type lectin-like"/>
    <property type="match status" value="1"/>
</dbReference>
<dbReference type="FunCoup" id="A0A1U8DL69">
    <property type="interactions" value="1"/>
</dbReference>
<sequence length="330" mass="34968">MAGVQHSPASLGMAPGVVANQSEWSPFPAGPSRAAAVREGCHGDSPPRASAGPAGASGDGAESNTFHFTSWEGWVRGRTSSWLSPVGSPVRAPRMEEEVTYADLQIPPPAATAALQHLFQLSWRGAALGLSGLCTLFLLCQVLLISLSLHLVGKMGSYGEHTRSTEDGPAGGQAPGKLLAGQCQFCPAGWLWEAGSCFYLSTTKRTWEGSREDCTGRDAQLAAVRPGVILANLQQVANTSVFYIGLKEDNPHSGWKFLDGSMLDRQWVKRKSSSYPVCGKLSGSGLSGGQCWESQRWICEQSAAVLQWGPGIVPPTLHRGSTTYVCAGPL</sequence>
<evidence type="ECO:0000259" key="4">
    <source>
        <dbReference type="PROSITE" id="PS50041"/>
    </source>
</evidence>
<dbReference type="InterPro" id="IPR016186">
    <property type="entry name" value="C-type_lectin-like/link_sf"/>
</dbReference>
<feature type="domain" description="C-type lectin" evidence="4">
    <location>
        <begin position="193"/>
        <end position="300"/>
    </location>
</feature>
<dbReference type="SMART" id="SM00034">
    <property type="entry name" value="CLECT"/>
    <property type="match status" value="1"/>
</dbReference>
<dbReference type="Pfam" id="PF00059">
    <property type="entry name" value="Lectin_C"/>
    <property type="match status" value="1"/>
</dbReference>
<dbReference type="PANTHER" id="PTHR46784">
    <property type="entry name" value="KILLER CELL LECTIN-LIKE RECEPTOR SUBFAMILY B MEMBER 1"/>
    <property type="match status" value="1"/>
</dbReference>
<keyword evidence="2" id="KW-1015">Disulfide bond</keyword>
<keyword evidence="1" id="KW-0472">Membrane</keyword>
<proteinExistence type="predicted"/>
<dbReference type="GO" id="GO:0038023">
    <property type="term" value="F:signaling receptor activity"/>
    <property type="evidence" value="ECO:0007669"/>
    <property type="project" value="TreeGrafter"/>
</dbReference>
<dbReference type="PANTHER" id="PTHR46784:SF1">
    <property type="entry name" value="KILLER CELL LECTIN-LIKE RECEPTOR SUBFAMILY B MEMBER 1"/>
    <property type="match status" value="1"/>
</dbReference>
<name>A0A1U8DL69_ALLSI</name>
<dbReference type="GO" id="GO:0009986">
    <property type="term" value="C:cell surface"/>
    <property type="evidence" value="ECO:0007669"/>
    <property type="project" value="TreeGrafter"/>
</dbReference>
<dbReference type="GO" id="GO:0042269">
    <property type="term" value="P:regulation of natural killer cell mediated cytotoxicity"/>
    <property type="evidence" value="ECO:0007669"/>
    <property type="project" value="TreeGrafter"/>
</dbReference>
<dbReference type="Proteomes" id="UP000189705">
    <property type="component" value="Unplaced"/>
</dbReference>
<dbReference type="InParanoid" id="A0A1U8DL69"/>
<evidence type="ECO:0000256" key="1">
    <source>
        <dbReference type="ARBA" id="ARBA00022989"/>
    </source>
</evidence>
<evidence type="ECO:0000313" key="6">
    <source>
        <dbReference type="RefSeq" id="XP_014381962.2"/>
    </source>
</evidence>
<dbReference type="GeneID" id="102371356"/>
<dbReference type="InterPro" id="IPR001304">
    <property type="entry name" value="C-type_lectin-like"/>
</dbReference>
<dbReference type="KEGG" id="asn:102371356"/>
<feature type="region of interest" description="Disordered" evidence="3">
    <location>
        <begin position="24"/>
        <end position="62"/>
    </location>
</feature>
<organism evidence="5 6">
    <name type="scientific">Alligator sinensis</name>
    <name type="common">Chinese alligator</name>
    <dbReference type="NCBI Taxonomy" id="38654"/>
    <lineage>
        <taxon>Eukaryota</taxon>
        <taxon>Metazoa</taxon>
        <taxon>Chordata</taxon>
        <taxon>Craniata</taxon>
        <taxon>Vertebrata</taxon>
        <taxon>Euteleostomi</taxon>
        <taxon>Archelosauria</taxon>
        <taxon>Archosauria</taxon>
        <taxon>Crocodylia</taxon>
        <taxon>Alligatoridae</taxon>
        <taxon>Alligatorinae</taxon>
        <taxon>Alligator</taxon>
    </lineage>
</organism>
<keyword evidence="5" id="KW-1185">Reference proteome</keyword>
<evidence type="ECO:0000256" key="3">
    <source>
        <dbReference type="SAM" id="MobiDB-lite"/>
    </source>
</evidence>
<dbReference type="PROSITE" id="PS50041">
    <property type="entry name" value="C_TYPE_LECTIN_2"/>
    <property type="match status" value="1"/>
</dbReference>
<dbReference type="RefSeq" id="XP_014381962.2">
    <property type="nucleotide sequence ID" value="XM_014526476.2"/>
</dbReference>
<keyword evidence="1" id="KW-1133">Transmembrane helix</keyword>
<dbReference type="GO" id="GO:0005886">
    <property type="term" value="C:plasma membrane"/>
    <property type="evidence" value="ECO:0007669"/>
    <property type="project" value="TreeGrafter"/>
</dbReference>
<accession>A0A1U8DL69</accession>
<keyword evidence="1" id="KW-0812">Transmembrane</keyword>
<evidence type="ECO:0000313" key="5">
    <source>
        <dbReference type="Proteomes" id="UP000189705"/>
    </source>
</evidence>
<dbReference type="InterPro" id="IPR016187">
    <property type="entry name" value="CTDL_fold"/>
</dbReference>
<protein>
    <submittedName>
        <fullName evidence="6">C-type lectin domain family 5 member A-like</fullName>
    </submittedName>
</protein>
<feature type="compositionally biased region" description="Low complexity" evidence="3">
    <location>
        <begin position="43"/>
        <end position="61"/>
    </location>
</feature>
<dbReference type="InterPro" id="IPR051527">
    <property type="entry name" value="KLR_subfamily_B"/>
</dbReference>
<gene>
    <name evidence="6" type="primary">LOC102371356</name>
</gene>